<dbReference type="HOGENOM" id="CLU_2742524_0_0_1"/>
<organism evidence="1">
    <name type="scientific">Magallana gigas</name>
    <name type="common">Pacific oyster</name>
    <name type="synonym">Crassostrea gigas</name>
    <dbReference type="NCBI Taxonomy" id="29159"/>
    <lineage>
        <taxon>Eukaryota</taxon>
        <taxon>Metazoa</taxon>
        <taxon>Spiralia</taxon>
        <taxon>Lophotrochozoa</taxon>
        <taxon>Mollusca</taxon>
        <taxon>Bivalvia</taxon>
        <taxon>Autobranchia</taxon>
        <taxon>Pteriomorphia</taxon>
        <taxon>Ostreida</taxon>
        <taxon>Ostreoidea</taxon>
        <taxon>Ostreidae</taxon>
        <taxon>Magallana</taxon>
    </lineage>
</organism>
<evidence type="ECO:0000313" key="1">
    <source>
        <dbReference type="EMBL" id="EKC36854.1"/>
    </source>
</evidence>
<accession>K1R070</accession>
<sequence length="71" mass="8192">MVSGQSCEYLPFVDGCSHSPNFIKKFMAKACVRHDLCYGCFDPYCDPTLSPEIMIFTTLNLQYLRMLPQKF</sequence>
<dbReference type="EMBL" id="JH818091">
    <property type="protein sequence ID" value="EKC36854.1"/>
    <property type="molecule type" value="Genomic_DNA"/>
</dbReference>
<name>K1R070_MAGGI</name>
<dbReference type="InParanoid" id="K1R070"/>
<protein>
    <submittedName>
        <fullName evidence="1">Uncharacterized protein</fullName>
    </submittedName>
</protein>
<proteinExistence type="predicted"/>
<reference evidence="1" key="1">
    <citation type="journal article" date="2012" name="Nature">
        <title>The oyster genome reveals stress adaptation and complexity of shell formation.</title>
        <authorList>
            <person name="Zhang G."/>
            <person name="Fang X."/>
            <person name="Guo X."/>
            <person name="Li L."/>
            <person name="Luo R."/>
            <person name="Xu F."/>
            <person name="Yang P."/>
            <person name="Zhang L."/>
            <person name="Wang X."/>
            <person name="Qi H."/>
            <person name="Xiong Z."/>
            <person name="Que H."/>
            <person name="Xie Y."/>
            <person name="Holland P.W."/>
            <person name="Paps J."/>
            <person name="Zhu Y."/>
            <person name="Wu F."/>
            <person name="Chen Y."/>
            <person name="Wang J."/>
            <person name="Peng C."/>
            <person name="Meng J."/>
            <person name="Yang L."/>
            <person name="Liu J."/>
            <person name="Wen B."/>
            <person name="Zhang N."/>
            <person name="Huang Z."/>
            <person name="Zhu Q."/>
            <person name="Feng Y."/>
            <person name="Mount A."/>
            <person name="Hedgecock D."/>
            <person name="Xu Z."/>
            <person name="Liu Y."/>
            <person name="Domazet-Loso T."/>
            <person name="Du Y."/>
            <person name="Sun X."/>
            <person name="Zhang S."/>
            <person name="Liu B."/>
            <person name="Cheng P."/>
            <person name="Jiang X."/>
            <person name="Li J."/>
            <person name="Fan D."/>
            <person name="Wang W."/>
            <person name="Fu W."/>
            <person name="Wang T."/>
            <person name="Wang B."/>
            <person name="Zhang J."/>
            <person name="Peng Z."/>
            <person name="Li Y."/>
            <person name="Li N."/>
            <person name="Wang J."/>
            <person name="Chen M."/>
            <person name="He Y."/>
            <person name="Tan F."/>
            <person name="Song X."/>
            <person name="Zheng Q."/>
            <person name="Huang R."/>
            <person name="Yang H."/>
            <person name="Du X."/>
            <person name="Chen L."/>
            <person name="Yang M."/>
            <person name="Gaffney P.M."/>
            <person name="Wang S."/>
            <person name="Luo L."/>
            <person name="She Z."/>
            <person name="Ming Y."/>
            <person name="Huang W."/>
            <person name="Zhang S."/>
            <person name="Huang B."/>
            <person name="Zhang Y."/>
            <person name="Qu T."/>
            <person name="Ni P."/>
            <person name="Miao G."/>
            <person name="Wang J."/>
            <person name="Wang Q."/>
            <person name="Steinberg C.E."/>
            <person name="Wang H."/>
            <person name="Li N."/>
            <person name="Qian L."/>
            <person name="Zhang G."/>
            <person name="Li Y."/>
            <person name="Yang H."/>
            <person name="Liu X."/>
            <person name="Wang J."/>
            <person name="Yin Y."/>
            <person name="Wang J."/>
        </authorList>
    </citation>
    <scope>NUCLEOTIDE SEQUENCE [LARGE SCALE GENOMIC DNA]</scope>
    <source>
        <strain evidence="1">05x7-T-G4-1.051#20</strain>
    </source>
</reference>
<gene>
    <name evidence="1" type="ORF">CGI_10027042</name>
</gene>
<dbReference type="AlphaFoldDB" id="K1R070"/>